<gene>
    <name evidence="11" type="ORF">CEE37_14640</name>
</gene>
<proteinExistence type="inferred from homology"/>
<dbReference type="GO" id="GO:0000287">
    <property type="term" value="F:magnesium ion binding"/>
    <property type="evidence" value="ECO:0007669"/>
    <property type="project" value="InterPro"/>
</dbReference>
<evidence type="ECO:0000256" key="5">
    <source>
        <dbReference type="ARBA" id="ARBA00022842"/>
    </source>
</evidence>
<evidence type="ECO:0000256" key="6">
    <source>
        <dbReference type="ARBA" id="ARBA00023098"/>
    </source>
</evidence>
<evidence type="ECO:0000256" key="7">
    <source>
        <dbReference type="ARBA" id="ARBA00023209"/>
    </source>
</evidence>
<protein>
    <recommendedName>
        <fullName evidence="1 10">Phosphoglycerol geranylgeranyltransferase</fullName>
        <ecNumber evidence="1 10">2.5.1.41</ecNumber>
    </recommendedName>
</protein>
<dbReference type="GO" id="GO:0005737">
    <property type="term" value="C:cytoplasm"/>
    <property type="evidence" value="ECO:0007669"/>
    <property type="project" value="InterPro"/>
</dbReference>
<dbReference type="EMBL" id="NJBN01000014">
    <property type="protein sequence ID" value="TKJ36947.1"/>
    <property type="molecule type" value="Genomic_DNA"/>
</dbReference>
<keyword evidence="4" id="KW-0479">Metal-binding</keyword>
<dbReference type="GO" id="GO:0000107">
    <property type="term" value="F:imidazoleglycerol-phosphate synthase activity"/>
    <property type="evidence" value="ECO:0007669"/>
    <property type="project" value="TreeGrafter"/>
</dbReference>
<dbReference type="InterPro" id="IPR010946">
    <property type="entry name" value="GGGP_synth"/>
</dbReference>
<comment type="catalytic activity">
    <reaction evidence="9">
        <text>sn-glycerol 1-phosphate + (2E,6E,10E)-geranylgeranyl diphosphate = sn-3-O-(geranylgeranyl)glycerol 1-phosphate + diphosphate</text>
        <dbReference type="Rhea" id="RHEA:23404"/>
        <dbReference type="ChEBI" id="CHEBI:33019"/>
        <dbReference type="ChEBI" id="CHEBI:57677"/>
        <dbReference type="ChEBI" id="CHEBI:57685"/>
        <dbReference type="ChEBI" id="CHEBI:58756"/>
        <dbReference type="EC" id="2.5.1.41"/>
    </reaction>
</comment>
<evidence type="ECO:0000256" key="1">
    <source>
        <dbReference type="ARBA" id="ARBA00012676"/>
    </source>
</evidence>
<evidence type="ECO:0000256" key="10">
    <source>
        <dbReference type="NCBIfam" id="TIGR01769"/>
    </source>
</evidence>
<keyword evidence="7" id="KW-0594">Phospholipid biosynthesis</keyword>
<keyword evidence="5" id="KW-0460">Magnesium</keyword>
<name>A0A532UQ68_UNCL8</name>
<dbReference type="AlphaFoldDB" id="A0A532UQ68"/>
<evidence type="ECO:0000256" key="8">
    <source>
        <dbReference type="ARBA" id="ARBA00023264"/>
    </source>
</evidence>
<dbReference type="NCBIfam" id="NF003198">
    <property type="entry name" value="PRK04169.1-2"/>
    <property type="match status" value="1"/>
</dbReference>
<dbReference type="InterPro" id="IPR038597">
    <property type="entry name" value="GGGP/HepGP_synthase_sf"/>
</dbReference>
<dbReference type="Proteomes" id="UP000319619">
    <property type="component" value="Unassembled WGS sequence"/>
</dbReference>
<dbReference type="HAMAP" id="MF_00112">
    <property type="entry name" value="GGGP_HepGP_synthase"/>
    <property type="match status" value="1"/>
</dbReference>
<dbReference type="Pfam" id="PF01884">
    <property type="entry name" value="PcrB"/>
    <property type="match status" value="1"/>
</dbReference>
<accession>A0A532UQ68</accession>
<dbReference type="GO" id="GO:0006650">
    <property type="term" value="P:glycerophospholipid metabolic process"/>
    <property type="evidence" value="ECO:0007669"/>
    <property type="project" value="InterPro"/>
</dbReference>
<dbReference type="InterPro" id="IPR050064">
    <property type="entry name" value="IGPS_HisA/HisF"/>
</dbReference>
<organism evidence="11 12">
    <name type="scientific">candidate division LCP-89 bacterium B3_LCP</name>
    <dbReference type="NCBI Taxonomy" id="2012998"/>
    <lineage>
        <taxon>Bacteria</taxon>
        <taxon>Pseudomonadati</taxon>
        <taxon>Bacteria division LCP-89</taxon>
    </lineage>
</organism>
<evidence type="ECO:0000313" key="11">
    <source>
        <dbReference type="EMBL" id="TKJ36947.1"/>
    </source>
</evidence>
<sequence>MTIYQTLLDIRQNRGAGFFVLLDPDNEKPAVLAKRAGKCQQAGADALLIGGSFLLENSFSEAVAAVKRNCSIPVIIFPGGPGQLTGEADAVLFLSLISGRNPQHLIGDQVTAAPLVKRLGLEAIPTGYMLVSSGNSTTVEFISNSKPIPRDKPKLAAAHALAAQYLGMKLIYLEAGSGADNSVPENLITAVRSWVDIPLMVGGGIRSTQDAAQKVNAGADFIVVGTAIEENEDFSFLAGLCDAVHEAGTR</sequence>
<evidence type="ECO:0000313" key="12">
    <source>
        <dbReference type="Proteomes" id="UP000319619"/>
    </source>
</evidence>
<dbReference type="PANTHER" id="PTHR21235:SF22">
    <property type="entry name" value="GERANYLGERANYLGLYCERYL PHOSPHATE SYNTHASE"/>
    <property type="match status" value="1"/>
</dbReference>
<dbReference type="SUPFAM" id="SSF51395">
    <property type="entry name" value="FMN-linked oxidoreductases"/>
    <property type="match status" value="1"/>
</dbReference>
<comment type="caution">
    <text evidence="11">The sequence shown here is derived from an EMBL/GenBank/DDBJ whole genome shotgun (WGS) entry which is preliminary data.</text>
</comment>
<keyword evidence="8" id="KW-1208">Phospholipid metabolism</keyword>
<dbReference type="GO" id="GO:0008654">
    <property type="term" value="P:phospholipid biosynthetic process"/>
    <property type="evidence" value="ECO:0007669"/>
    <property type="project" value="UniProtKB-KW"/>
</dbReference>
<dbReference type="NCBIfam" id="TIGR01769">
    <property type="entry name" value="GGGP"/>
    <property type="match status" value="1"/>
</dbReference>
<keyword evidence="6" id="KW-0443">Lipid metabolism</keyword>
<dbReference type="GO" id="GO:0047294">
    <property type="term" value="F:phosphoglycerol geranylgeranyltransferase activity"/>
    <property type="evidence" value="ECO:0007669"/>
    <property type="project" value="UniProtKB-UniRule"/>
</dbReference>
<dbReference type="Gene3D" id="3.20.20.390">
    <property type="entry name" value="FMN-linked oxidoreductases"/>
    <property type="match status" value="1"/>
</dbReference>
<evidence type="ECO:0000256" key="9">
    <source>
        <dbReference type="ARBA" id="ARBA00047288"/>
    </source>
</evidence>
<evidence type="ECO:0000256" key="3">
    <source>
        <dbReference type="ARBA" id="ARBA00022679"/>
    </source>
</evidence>
<evidence type="ECO:0000256" key="2">
    <source>
        <dbReference type="ARBA" id="ARBA00022516"/>
    </source>
</evidence>
<dbReference type="InterPro" id="IPR008205">
    <property type="entry name" value="GGGP_HepGP_synthase"/>
</dbReference>
<dbReference type="NCBIfam" id="TIGR01768">
    <property type="entry name" value="GGGP-family"/>
    <property type="match status" value="1"/>
</dbReference>
<keyword evidence="2" id="KW-0444">Lipid biosynthesis</keyword>
<dbReference type="PANTHER" id="PTHR21235">
    <property type="entry name" value="IMIDAZOLE GLYCEROL PHOSPHATE SYNTHASE SUBUNIT HISF/H IGP SYNTHASE SUBUNIT HISF/H"/>
    <property type="match status" value="1"/>
</dbReference>
<reference evidence="11 12" key="1">
    <citation type="submission" date="2017-06" db="EMBL/GenBank/DDBJ databases">
        <title>Novel microbial phyla capable of carbon fixation and sulfur reduction in deep-sea sediments.</title>
        <authorList>
            <person name="Huang J."/>
            <person name="Baker B."/>
            <person name="Wang Y."/>
        </authorList>
    </citation>
    <scope>NUCLEOTIDE SEQUENCE [LARGE SCALE GENOMIC DNA]</scope>
    <source>
        <strain evidence="11">B3_LCP</strain>
    </source>
</reference>
<dbReference type="EC" id="2.5.1.41" evidence="1 10"/>
<keyword evidence="3" id="KW-0808">Transferase</keyword>
<evidence type="ECO:0000256" key="4">
    <source>
        <dbReference type="ARBA" id="ARBA00022723"/>
    </source>
</evidence>